<evidence type="ECO:0008006" key="7">
    <source>
        <dbReference type="Google" id="ProtNLM"/>
    </source>
</evidence>
<dbReference type="Proteomes" id="UP000002051">
    <property type="component" value="Unassembled WGS sequence"/>
</dbReference>
<proteinExistence type="predicted"/>
<reference evidence="2 5" key="1">
    <citation type="journal article" date="2011" name="Nature">
        <title>The Medicago genome provides insight into the evolution of rhizobial symbioses.</title>
        <authorList>
            <person name="Young N.D."/>
            <person name="Debelle F."/>
            <person name="Oldroyd G.E."/>
            <person name="Geurts R."/>
            <person name="Cannon S.B."/>
            <person name="Udvardi M.K."/>
            <person name="Benedito V.A."/>
            <person name="Mayer K.F."/>
            <person name="Gouzy J."/>
            <person name="Schoof H."/>
            <person name="Van de Peer Y."/>
            <person name="Proost S."/>
            <person name="Cook D.R."/>
            <person name="Meyers B.C."/>
            <person name="Spannagl M."/>
            <person name="Cheung F."/>
            <person name="De Mita S."/>
            <person name="Krishnakumar V."/>
            <person name="Gundlach H."/>
            <person name="Zhou S."/>
            <person name="Mudge J."/>
            <person name="Bharti A.K."/>
            <person name="Murray J.D."/>
            <person name="Naoumkina M.A."/>
            <person name="Rosen B."/>
            <person name="Silverstein K.A."/>
            <person name="Tang H."/>
            <person name="Rombauts S."/>
            <person name="Zhao P.X."/>
            <person name="Zhou P."/>
            <person name="Barbe V."/>
            <person name="Bardou P."/>
            <person name="Bechner M."/>
            <person name="Bellec A."/>
            <person name="Berger A."/>
            <person name="Berges H."/>
            <person name="Bidwell S."/>
            <person name="Bisseling T."/>
            <person name="Choisne N."/>
            <person name="Couloux A."/>
            <person name="Denny R."/>
            <person name="Deshpande S."/>
            <person name="Dai X."/>
            <person name="Doyle J.J."/>
            <person name="Dudez A.M."/>
            <person name="Farmer A.D."/>
            <person name="Fouteau S."/>
            <person name="Franken C."/>
            <person name="Gibelin C."/>
            <person name="Gish J."/>
            <person name="Goldstein S."/>
            <person name="Gonzalez A.J."/>
            <person name="Green P.J."/>
            <person name="Hallab A."/>
            <person name="Hartog M."/>
            <person name="Hua A."/>
            <person name="Humphray S.J."/>
            <person name="Jeong D.H."/>
            <person name="Jing Y."/>
            <person name="Jocker A."/>
            <person name="Kenton S.M."/>
            <person name="Kim D.J."/>
            <person name="Klee K."/>
            <person name="Lai H."/>
            <person name="Lang C."/>
            <person name="Lin S."/>
            <person name="Macmil S.L."/>
            <person name="Magdelenat G."/>
            <person name="Matthews L."/>
            <person name="McCorrison J."/>
            <person name="Monaghan E.L."/>
            <person name="Mun J.H."/>
            <person name="Najar F.Z."/>
            <person name="Nicholson C."/>
            <person name="Noirot C."/>
            <person name="O'Bleness M."/>
            <person name="Paule C.R."/>
            <person name="Poulain J."/>
            <person name="Prion F."/>
            <person name="Qin B."/>
            <person name="Qu C."/>
            <person name="Retzel E.F."/>
            <person name="Riddle C."/>
            <person name="Sallet E."/>
            <person name="Samain S."/>
            <person name="Samson N."/>
            <person name="Sanders I."/>
            <person name="Saurat O."/>
            <person name="Scarpelli C."/>
            <person name="Schiex T."/>
            <person name="Segurens B."/>
            <person name="Severin A.J."/>
            <person name="Sherrier D.J."/>
            <person name="Shi R."/>
            <person name="Sims S."/>
            <person name="Singer S.R."/>
            <person name="Sinharoy S."/>
            <person name="Sterck L."/>
            <person name="Viollet A."/>
            <person name="Wang B.B."/>
            <person name="Wang K."/>
            <person name="Wang M."/>
            <person name="Wang X."/>
            <person name="Warfsmann J."/>
            <person name="Weissenbach J."/>
            <person name="White D.D."/>
            <person name="White J.D."/>
            <person name="Wiley G.B."/>
            <person name="Wincker P."/>
            <person name="Xing Y."/>
            <person name="Yang L."/>
            <person name="Yao Z."/>
            <person name="Ying F."/>
            <person name="Zhai J."/>
            <person name="Zhou L."/>
            <person name="Zuber A."/>
            <person name="Denarie J."/>
            <person name="Dixon R.A."/>
            <person name="May G.D."/>
            <person name="Schwartz D.C."/>
            <person name="Rogers J."/>
            <person name="Quetier F."/>
            <person name="Town C.D."/>
            <person name="Roe B.A."/>
        </authorList>
    </citation>
    <scope>NUCLEOTIDE SEQUENCE [LARGE SCALE GENOMIC DNA]</scope>
    <source>
        <strain evidence="2">A17</strain>
        <strain evidence="4 5">cv. Jemalong A17</strain>
    </source>
</reference>
<reference evidence="6" key="4">
    <citation type="journal article" date="2018" name="Nat. Plants">
        <title>Whole-genome landscape of Medicago truncatula symbiotic genes.</title>
        <authorList>
            <person name="Pecrix Y."/>
            <person name="Staton S.E."/>
            <person name="Sallet E."/>
            <person name="Lelandais-Briere C."/>
            <person name="Moreau S."/>
            <person name="Carrere S."/>
            <person name="Blein T."/>
            <person name="Jardinaud M.F."/>
            <person name="Latrasse D."/>
            <person name="Zouine M."/>
            <person name="Zahm M."/>
            <person name="Kreplak J."/>
            <person name="Mayjonade B."/>
            <person name="Satge C."/>
            <person name="Perez M."/>
            <person name="Cauet S."/>
            <person name="Marande W."/>
            <person name="Chantry-Darmon C."/>
            <person name="Lopez-Roques C."/>
            <person name="Bouchez O."/>
            <person name="Berard A."/>
            <person name="Debelle F."/>
            <person name="Munos S."/>
            <person name="Bendahmane A."/>
            <person name="Berges H."/>
            <person name="Niebel A."/>
            <person name="Buitink J."/>
            <person name="Frugier F."/>
            <person name="Benhamed M."/>
            <person name="Crespi M."/>
            <person name="Gouzy J."/>
            <person name="Gamas P."/>
        </authorList>
    </citation>
    <scope>NUCLEOTIDE SEQUENCE [LARGE SCALE GENOMIC DNA]</scope>
    <source>
        <strain evidence="6">cv. Jemalong A17</strain>
    </source>
</reference>
<gene>
    <name evidence="2" type="ordered locus">MTR_1g084780</name>
    <name evidence="3" type="ORF">MtrunA17_Chr1g0193111</name>
</gene>
<keyword evidence="5" id="KW-1185">Reference proteome</keyword>
<dbReference type="Gramene" id="rna4867">
    <property type="protein sequence ID" value="RHN80889.1"/>
    <property type="gene ID" value="gene4867"/>
</dbReference>
<protein>
    <recommendedName>
        <fullName evidence="7">Transmembrane protein</fullName>
    </recommendedName>
</protein>
<name>G7IAA9_MEDTR</name>
<evidence type="ECO:0000313" key="4">
    <source>
        <dbReference type="EnsemblPlants" id="AES61490"/>
    </source>
</evidence>
<keyword evidence="1" id="KW-0732">Signal</keyword>
<dbReference type="AlphaFoldDB" id="G7IAA9"/>
<dbReference type="HOGENOM" id="CLU_176531_0_0_1"/>
<reference evidence="3" key="5">
    <citation type="journal article" date="2018" name="Nat. Plants">
        <title>Whole-genome landscape of Medicago truncatula symbiotic genes.</title>
        <authorList>
            <person name="Pecrix Y."/>
            <person name="Gamas P."/>
            <person name="Carrere S."/>
        </authorList>
    </citation>
    <scope>NUCLEOTIDE SEQUENCE</scope>
    <source>
        <tissue evidence="3">Leaves</tissue>
    </source>
</reference>
<evidence type="ECO:0000313" key="6">
    <source>
        <dbReference type="Proteomes" id="UP000265566"/>
    </source>
</evidence>
<dbReference type="OMA" id="LVIFCSN"/>
<evidence type="ECO:0000313" key="5">
    <source>
        <dbReference type="Proteomes" id="UP000002051"/>
    </source>
</evidence>
<evidence type="ECO:0000256" key="1">
    <source>
        <dbReference type="SAM" id="SignalP"/>
    </source>
</evidence>
<feature type="chain" id="PRO_5014572051" description="Transmembrane protein" evidence="1">
    <location>
        <begin position="25"/>
        <end position="106"/>
    </location>
</feature>
<accession>G7IAA9</accession>
<reference evidence="2 5" key="2">
    <citation type="journal article" date="2014" name="BMC Genomics">
        <title>An improved genome release (version Mt4.0) for the model legume Medicago truncatula.</title>
        <authorList>
            <person name="Tang H."/>
            <person name="Krishnakumar V."/>
            <person name="Bidwell S."/>
            <person name="Rosen B."/>
            <person name="Chan A."/>
            <person name="Zhou S."/>
            <person name="Gentzbittel L."/>
            <person name="Childs K.L."/>
            <person name="Yandell M."/>
            <person name="Gundlach H."/>
            <person name="Mayer K.F."/>
            <person name="Schwartz D.C."/>
            <person name="Town C.D."/>
        </authorList>
    </citation>
    <scope>GENOME REANNOTATION</scope>
    <source>
        <strain evidence="4 5">cv. Jemalong A17</strain>
    </source>
</reference>
<organism evidence="2 5">
    <name type="scientific">Medicago truncatula</name>
    <name type="common">Barrel medic</name>
    <name type="synonym">Medicago tribuloides</name>
    <dbReference type="NCBI Taxonomy" id="3880"/>
    <lineage>
        <taxon>Eukaryota</taxon>
        <taxon>Viridiplantae</taxon>
        <taxon>Streptophyta</taxon>
        <taxon>Embryophyta</taxon>
        <taxon>Tracheophyta</taxon>
        <taxon>Spermatophyta</taxon>
        <taxon>Magnoliopsida</taxon>
        <taxon>eudicotyledons</taxon>
        <taxon>Gunneridae</taxon>
        <taxon>Pentapetalae</taxon>
        <taxon>rosids</taxon>
        <taxon>fabids</taxon>
        <taxon>Fabales</taxon>
        <taxon>Fabaceae</taxon>
        <taxon>Papilionoideae</taxon>
        <taxon>50 kb inversion clade</taxon>
        <taxon>NPAAA clade</taxon>
        <taxon>Hologalegina</taxon>
        <taxon>IRL clade</taxon>
        <taxon>Trifolieae</taxon>
        <taxon>Medicago</taxon>
    </lineage>
</organism>
<dbReference type="EnsemblPlants" id="AES61490">
    <property type="protein sequence ID" value="AES61490"/>
    <property type="gene ID" value="MTR_1g084780"/>
</dbReference>
<reference evidence="4" key="3">
    <citation type="submission" date="2015-04" db="UniProtKB">
        <authorList>
            <consortium name="EnsemblPlants"/>
        </authorList>
    </citation>
    <scope>IDENTIFICATION</scope>
    <source>
        <strain evidence="4">cv. Jemalong A17</strain>
    </source>
</reference>
<dbReference type="PaxDb" id="3880-AES61490"/>
<sequence length="106" mass="10728">MVRVAKVVMLCIVLVIFCSNHVEGAGRLLKESVKHPETFNMGGGNGILPSSPGNFAAGVNYGPDGLRFCTFPGGCTSGNTFPTIPGNLGGTGTGNGIGAGFLPPHP</sequence>
<evidence type="ECO:0000313" key="2">
    <source>
        <dbReference type="EMBL" id="AES61490.1"/>
    </source>
</evidence>
<evidence type="ECO:0000313" key="3">
    <source>
        <dbReference type="EMBL" id="RHN80889.1"/>
    </source>
</evidence>
<feature type="signal peptide" evidence="1">
    <location>
        <begin position="1"/>
        <end position="24"/>
    </location>
</feature>
<dbReference type="EMBL" id="PSQE01000001">
    <property type="protein sequence ID" value="RHN80889.1"/>
    <property type="molecule type" value="Genomic_DNA"/>
</dbReference>
<dbReference type="EMBL" id="CM001217">
    <property type="protein sequence ID" value="AES61490.1"/>
    <property type="molecule type" value="Genomic_DNA"/>
</dbReference>
<dbReference type="Proteomes" id="UP000265566">
    <property type="component" value="Chromosome 1"/>
</dbReference>